<dbReference type="PANTHER" id="PTHR19959">
    <property type="entry name" value="KINESIN LIGHT CHAIN"/>
    <property type="match status" value="1"/>
</dbReference>
<sequence length="277" mass="30548">MPDQDDLARGEELARRGMQLADAGDQHGALPLMRDAVQCVRPLAAVDPAAEIRLAVFLHDLGLVLAWLGRPAEAVTPIAEAVAVYRRRLATGADPATIRFLLASSLDSLGTRLAALGHHRESLRATEESVAHYRKSATANRTLPVLELARALNNLSIRYADVEQHQEALAASRESVDLLRRVPVTDRHHLSSLAHATTNLALRLAKLEQHAEVPAVIDEAMKLIRRLPEPHPRSQLAALAESLTWLAWYLRTEGRVLRARSARRAAAALRRRLATER</sequence>
<keyword evidence="2" id="KW-1185">Reference proteome</keyword>
<accession>A0A7W7WLT0</accession>
<dbReference type="Pfam" id="PF13374">
    <property type="entry name" value="TPR_10"/>
    <property type="match status" value="2"/>
</dbReference>
<organism evidence="1 2">
    <name type="scientific">Kitasatospora gansuensis</name>
    <dbReference type="NCBI Taxonomy" id="258050"/>
    <lineage>
        <taxon>Bacteria</taxon>
        <taxon>Bacillati</taxon>
        <taxon>Actinomycetota</taxon>
        <taxon>Actinomycetes</taxon>
        <taxon>Kitasatosporales</taxon>
        <taxon>Streptomycetaceae</taxon>
        <taxon>Kitasatospora</taxon>
    </lineage>
</organism>
<comment type="caution">
    <text evidence="1">The sequence shown here is derived from an EMBL/GenBank/DDBJ whole genome shotgun (WGS) entry which is preliminary data.</text>
</comment>
<evidence type="ECO:0000313" key="1">
    <source>
        <dbReference type="EMBL" id="MBB4951405.1"/>
    </source>
</evidence>
<dbReference type="AlphaFoldDB" id="A0A7W7WLT0"/>
<protein>
    <submittedName>
        <fullName evidence="1">Tetratricopeptide (TPR) repeat protein</fullName>
    </submittedName>
</protein>
<dbReference type="SUPFAM" id="SSF48452">
    <property type="entry name" value="TPR-like"/>
    <property type="match status" value="2"/>
</dbReference>
<dbReference type="EMBL" id="JACHJR010000001">
    <property type="protein sequence ID" value="MBB4951405.1"/>
    <property type="molecule type" value="Genomic_DNA"/>
</dbReference>
<dbReference type="InterPro" id="IPR011990">
    <property type="entry name" value="TPR-like_helical_dom_sf"/>
</dbReference>
<name>A0A7W7WLT0_9ACTN</name>
<dbReference type="Gene3D" id="1.25.40.10">
    <property type="entry name" value="Tetratricopeptide repeat domain"/>
    <property type="match status" value="2"/>
</dbReference>
<evidence type="ECO:0000313" key="2">
    <source>
        <dbReference type="Proteomes" id="UP000573327"/>
    </source>
</evidence>
<proteinExistence type="predicted"/>
<dbReference type="RefSeq" id="WP_184923326.1">
    <property type="nucleotide sequence ID" value="NZ_JACHJR010000001.1"/>
</dbReference>
<dbReference type="PANTHER" id="PTHR19959:SF119">
    <property type="entry name" value="FUNGAL LIPASE-LIKE DOMAIN-CONTAINING PROTEIN"/>
    <property type="match status" value="1"/>
</dbReference>
<reference evidence="1 2" key="1">
    <citation type="submission" date="2020-08" db="EMBL/GenBank/DDBJ databases">
        <title>Sequencing the genomes of 1000 actinobacteria strains.</title>
        <authorList>
            <person name="Klenk H.-P."/>
        </authorList>
    </citation>
    <scope>NUCLEOTIDE SEQUENCE [LARGE SCALE GENOMIC DNA]</scope>
    <source>
        <strain evidence="1 2">DSM 44786</strain>
    </source>
</reference>
<dbReference type="Proteomes" id="UP000573327">
    <property type="component" value="Unassembled WGS sequence"/>
</dbReference>
<gene>
    <name evidence="1" type="ORF">F4556_006940</name>
</gene>